<name>A0A379KJV9_PSEPU</name>
<reference evidence="1 2" key="1">
    <citation type="submission" date="2018-06" db="EMBL/GenBank/DDBJ databases">
        <authorList>
            <consortium name="Pathogen Informatics"/>
            <person name="Doyle S."/>
        </authorList>
    </citation>
    <scope>NUCLEOTIDE SEQUENCE [LARGE SCALE GENOMIC DNA]</scope>
    <source>
        <strain evidence="1 2">NCTC7914</strain>
    </source>
</reference>
<dbReference type="AlphaFoldDB" id="A0A379KJV9"/>
<dbReference type="EMBL" id="UGUY01000001">
    <property type="protein sequence ID" value="SUD67706.1"/>
    <property type="molecule type" value="Genomic_DNA"/>
</dbReference>
<dbReference type="Proteomes" id="UP000254602">
    <property type="component" value="Unassembled WGS sequence"/>
</dbReference>
<proteinExistence type="predicted"/>
<evidence type="ECO:0000313" key="2">
    <source>
        <dbReference type="Proteomes" id="UP000254602"/>
    </source>
</evidence>
<protein>
    <submittedName>
        <fullName evidence="1">Uncharacterized protein</fullName>
    </submittedName>
</protein>
<dbReference type="RefSeq" id="WP_115273728.1">
    <property type="nucleotide sequence ID" value="NZ_JABTYF010000010.1"/>
</dbReference>
<organism evidence="1 2">
    <name type="scientific">Pseudomonas putida</name>
    <name type="common">Arthrobacter siderocapsulatus</name>
    <dbReference type="NCBI Taxonomy" id="303"/>
    <lineage>
        <taxon>Bacteria</taxon>
        <taxon>Pseudomonadati</taxon>
        <taxon>Pseudomonadota</taxon>
        <taxon>Gammaproteobacteria</taxon>
        <taxon>Pseudomonadales</taxon>
        <taxon>Pseudomonadaceae</taxon>
        <taxon>Pseudomonas</taxon>
    </lineage>
</organism>
<accession>A0A379KJV9</accession>
<sequence>MSKETLTIEVSWPASLAVPEGSTIDIQLWAGNDKAGYSMIDGDFSTPATASPVTLEIPYDSQDLQSHDGTTTWDYFHTSPRLVHGGFIKNIAYAEKISVAQTKGAAWKMALR</sequence>
<gene>
    <name evidence="1" type="ORF">NCTC7914_01802</name>
</gene>
<evidence type="ECO:0000313" key="1">
    <source>
        <dbReference type="EMBL" id="SUD67706.1"/>
    </source>
</evidence>